<evidence type="ECO:0000313" key="2">
    <source>
        <dbReference type="Proteomes" id="UP000598271"/>
    </source>
</evidence>
<gene>
    <name evidence="1" type="ORF">GCM10007390_19470</name>
</gene>
<organism evidence="1 2">
    <name type="scientific">Persicitalea jodogahamensis</name>
    <dbReference type="NCBI Taxonomy" id="402147"/>
    <lineage>
        <taxon>Bacteria</taxon>
        <taxon>Pseudomonadati</taxon>
        <taxon>Bacteroidota</taxon>
        <taxon>Cytophagia</taxon>
        <taxon>Cytophagales</taxon>
        <taxon>Spirosomataceae</taxon>
        <taxon>Persicitalea</taxon>
    </lineage>
</organism>
<dbReference type="RefSeq" id="WP_189564104.1">
    <property type="nucleotide sequence ID" value="NZ_BMXF01000001.1"/>
</dbReference>
<dbReference type="AlphaFoldDB" id="A0A8J3D678"/>
<keyword evidence="2" id="KW-1185">Reference proteome</keyword>
<sequence length="97" mass="10507">MSLKYGLLVLVCVSLQGFARDFYVPPIGRNTNPGTLSQPFASLEKATTSSTAFIGKEAVNIWLLEGTHYVSKTLVLDSRFSASKGLTIQGLGKNVWV</sequence>
<name>A0A8J3D678_9BACT</name>
<dbReference type="Proteomes" id="UP000598271">
    <property type="component" value="Unassembled WGS sequence"/>
</dbReference>
<dbReference type="InterPro" id="IPR011050">
    <property type="entry name" value="Pectin_lyase_fold/virulence"/>
</dbReference>
<dbReference type="Gene3D" id="2.160.20.10">
    <property type="entry name" value="Single-stranded right-handed beta-helix, Pectin lyase-like"/>
    <property type="match status" value="1"/>
</dbReference>
<proteinExistence type="predicted"/>
<reference evidence="1 2" key="1">
    <citation type="journal article" date="2014" name="Int. J. Syst. Evol. Microbiol.">
        <title>Complete genome sequence of Corynebacterium casei LMG S-19264T (=DSM 44701T), isolated from a smear-ripened cheese.</title>
        <authorList>
            <consortium name="US DOE Joint Genome Institute (JGI-PGF)"/>
            <person name="Walter F."/>
            <person name="Albersmeier A."/>
            <person name="Kalinowski J."/>
            <person name="Ruckert C."/>
        </authorList>
    </citation>
    <scope>NUCLEOTIDE SEQUENCE [LARGE SCALE GENOMIC DNA]</scope>
    <source>
        <strain evidence="1 2">KCTC 12866</strain>
    </source>
</reference>
<accession>A0A8J3D678</accession>
<dbReference type="SUPFAM" id="SSF51126">
    <property type="entry name" value="Pectin lyase-like"/>
    <property type="match status" value="1"/>
</dbReference>
<dbReference type="EMBL" id="BMXF01000001">
    <property type="protein sequence ID" value="GHB65474.1"/>
    <property type="molecule type" value="Genomic_DNA"/>
</dbReference>
<evidence type="ECO:0000313" key="1">
    <source>
        <dbReference type="EMBL" id="GHB65474.1"/>
    </source>
</evidence>
<dbReference type="InterPro" id="IPR012334">
    <property type="entry name" value="Pectin_lyas_fold"/>
</dbReference>
<comment type="caution">
    <text evidence="1">The sequence shown here is derived from an EMBL/GenBank/DDBJ whole genome shotgun (WGS) entry which is preliminary data.</text>
</comment>
<protein>
    <submittedName>
        <fullName evidence="1">Uncharacterized protein</fullName>
    </submittedName>
</protein>